<dbReference type="RefSeq" id="WP_330170756.1">
    <property type="nucleotide sequence ID" value="NZ_CP137080.1"/>
</dbReference>
<evidence type="ECO:0000313" key="4">
    <source>
        <dbReference type="EMBL" id="WOQ69662.1"/>
    </source>
</evidence>
<feature type="signal peptide" evidence="3">
    <location>
        <begin position="1"/>
        <end position="42"/>
    </location>
</feature>
<feature type="chain" id="PRO_5043513058" evidence="3">
    <location>
        <begin position="43"/>
        <end position="716"/>
    </location>
</feature>
<accession>A0AAU0MIN9</accession>
<dbReference type="Proteomes" id="UP001329313">
    <property type="component" value="Chromosome"/>
</dbReference>
<protein>
    <submittedName>
        <fullName evidence="4">DUF6049 family protein</fullName>
    </submittedName>
</protein>
<keyword evidence="5" id="KW-1185">Reference proteome</keyword>
<evidence type="ECO:0000256" key="2">
    <source>
        <dbReference type="SAM" id="Phobius"/>
    </source>
</evidence>
<dbReference type="Pfam" id="PF19516">
    <property type="entry name" value="DUF6049"/>
    <property type="match status" value="1"/>
</dbReference>
<keyword evidence="3" id="KW-0732">Signal</keyword>
<keyword evidence="2" id="KW-1133">Transmembrane helix</keyword>
<feature type="transmembrane region" description="Helical" evidence="2">
    <location>
        <begin position="680"/>
        <end position="703"/>
    </location>
</feature>
<proteinExistence type="predicted"/>
<gene>
    <name evidence="4" type="ORF">RYJ27_13425</name>
</gene>
<evidence type="ECO:0000313" key="5">
    <source>
        <dbReference type="Proteomes" id="UP001329313"/>
    </source>
</evidence>
<evidence type="ECO:0000256" key="3">
    <source>
        <dbReference type="SAM" id="SignalP"/>
    </source>
</evidence>
<dbReference type="AlphaFoldDB" id="A0AAU0MIN9"/>
<keyword evidence="2" id="KW-0812">Transmembrane</keyword>
<organism evidence="4 5">
    <name type="scientific">Microbacterium limosum</name>
    <dbReference type="NCBI Taxonomy" id="3079935"/>
    <lineage>
        <taxon>Bacteria</taxon>
        <taxon>Bacillati</taxon>
        <taxon>Actinomycetota</taxon>
        <taxon>Actinomycetes</taxon>
        <taxon>Micrococcales</taxon>
        <taxon>Microbacteriaceae</taxon>
        <taxon>Microbacterium</taxon>
    </lineage>
</organism>
<reference evidence="4 5" key="1">
    <citation type="submission" date="2023-10" db="EMBL/GenBank/DDBJ databases">
        <title>Y20.</title>
        <authorList>
            <person name="Zhang G."/>
            <person name="Ding Y."/>
        </authorList>
    </citation>
    <scope>NUCLEOTIDE SEQUENCE [LARGE SCALE GENOMIC DNA]</scope>
    <source>
        <strain evidence="4 5">Y20</strain>
    </source>
</reference>
<feature type="compositionally biased region" description="Pro residues" evidence="1">
    <location>
        <begin position="316"/>
        <end position="331"/>
    </location>
</feature>
<feature type="region of interest" description="Disordered" evidence="1">
    <location>
        <begin position="310"/>
        <end position="342"/>
    </location>
</feature>
<dbReference type="KEGG" id="mliy:RYJ27_13425"/>
<evidence type="ECO:0000256" key="1">
    <source>
        <dbReference type="SAM" id="MobiDB-lite"/>
    </source>
</evidence>
<dbReference type="EMBL" id="CP137080">
    <property type="protein sequence ID" value="WOQ69662.1"/>
    <property type="molecule type" value="Genomic_DNA"/>
</dbReference>
<dbReference type="InterPro" id="IPR046112">
    <property type="entry name" value="DUF6049"/>
</dbReference>
<sequence>MRTGSACAASASRPRARLAIFFAMLALALLALCAPAAPGASAAPLPTPNPTATADAGDAPLVTVAALNRGLVRTGEPLSVSVVAENPSDAELEPTTAGVSVGTAPITDPAILDGWLANTTDLETAVIDRQPVPAIAAGESVAITSSIAAETPGWAGLAPGVYPIEAAVGASEPARGAIVLLDTAAPPATAPVGIVVPITAGPRTTGLLSAEELVSLTAADGRLTQLVDGVSGSAAVLAIDPAIVASIRVLGTAAPASSTQWLARLEALPNTRFALQFADADVATQVHAGLSGLLEPRGLAYAVDPADVAEDTATPTPAPTGAPATPSPAPTGEPDDGGEPVLPDLAELTEIPGARSGVFWPAEGHADDGVVQTLAAWAEASGDTPDPLTLLASDAAERDTVTAAGTVGDADVLVYDSAASAALTAAAEPGDTSRAEALSTLSAHLALATTRASGPVLLAVDRLDEASAFGLQTALGGVSGYLGTAPLGWDELRAAEATPTRALAPAPAEHVEALQRLLVGEERLEVFSAVIDEPSLMLEPERTAILQLIGAGWFDDEEWPAAMADHAEQTQATLTAVELQPPSTIQLISPEAGLQFFVRNDLPWAANVVLVAVPDNLRLDVERTTVVRAEPGVNTRVQVPVRARVGSGEVDISLRLLSPTSEQVGPERVAEVQVRAEWEAIGIVVLSVLVVGFIATGVVRTVLRRRRAKRAEETSG</sequence>
<name>A0AAU0MIN9_9MICO</name>
<keyword evidence="2" id="KW-0472">Membrane</keyword>